<keyword evidence="3" id="KW-1185">Reference proteome</keyword>
<sequence length="329" mass="34725">MTDFRQPAEWAPHDAVWIGFPSHPELWEEDLEPARGEVVAFARAVHAGGKGEKVVLVAADAASADRAAELAGDAAQTIVEPFGDIWLRDSAPIIVHGPSGLTAADFGFNWWGGKYELPGDESIGARLAARTALPIRSHDWIFEGGAIDIDGAGIGVTTEQCLLNPNRNPGLGRADIEARLREGLGVDRLLWLGDGLLNDHTDGHVDNLARFVAPGVLAIPEAAGRDDPNAAIFADARARALAFGLDVVPLPSPGLVEDDGEIIPASYMNFYIGNASVVVPLYGAANDEAAVDAIGRLFPTRAVVGFRADHILTGGGSFHCISQQIPARG</sequence>
<organism evidence="2 3">
    <name type="scientific">Rhizorhabdus dicambivorans</name>
    <dbReference type="NCBI Taxonomy" id="1850238"/>
    <lineage>
        <taxon>Bacteria</taxon>
        <taxon>Pseudomonadati</taxon>
        <taxon>Pseudomonadota</taxon>
        <taxon>Alphaproteobacteria</taxon>
        <taxon>Sphingomonadales</taxon>
        <taxon>Sphingomonadaceae</taxon>
        <taxon>Rhizorhabdus</taxon>
    </lineage>
</organism>
<dbReference type="Pfam" id="PF04371">
    <property type="entry name" value="PAD_porph"/>
    <property type="match status" value="1"/>
</dbReference>
<dbReference type="PANTHER" id="PTHR31377:SF0">
    <property type="entry name" value="AGMATINE DEIMINASE-RELATED"/>
    <property type="match status" value="1"/>
</dbReference>
<gene>
    <name evidence="2" type="ORF">COO09_13950</name>
</gene>
<dbReference type="SUPFAM" id="SSF55909">
    <property type="entry name" value="Pentein"/>
    <property type="match status" value="1"/>
</dbReference>
<dbReference type="AlphaFoldDB" id="A0A2A4FVZ4"/>
<dbReference type="GO" id="GO:0009446">
    <property type="term" value="P:putrescine biosynthetic process"/>
    <property type="evidence" value="ECO:0007669"/>
    <property type="project" value="InterPro"/>
</dbReference>
<dbReference type="OrthoDB" id="9808013at2"/>
<dbReference type="GO" id="GO:0004668">
    <property type="term" value="F:protein-arginine deiminase activity"/>
    <property type="evidence" value="ECO:0007669"/>
    <property type="project" value="InterPro"/>
</dbReference>
<protein>
    <submittedName>
        <fullName evidence="2">Agmatine deiminase family protein</fullName>
    </submittedName>
</protein>
<dbReference type="InterPro" id="IPR007466">
    <property type="entry name" value="Peptidyl-Arg-deiminase_porph"/>
</dbReference>
<dbReference type="Gene3D" id="3.75.10.10">
    <property type="entry name" value="L-arginine/glycine Amidinotransferase, Chain A"/>
    <property type="match status" value="1"/>
</dbReference>
<dbReference type="KEGG" id="rdi:CMV14_09020"/>
<dbReference type="Proteomes" id="UP000218934">
    <property type="component" value="Unassembled WGS sequence"/>
</dbReference>
<reference evidence="2 3" key="1">
    <citation type="submission" date="2017-09" db="EMBL/GenBank/DDBJ databases">
        <title>The Catabolism of 3,6-Dichlorosalicylic acid is Initiated by the Cytochrome P450 Monooxygenase DsmABC in Rhizorhabdus dicambivorans Ndbn-20.</title>
        <authorList>
            <person name="Na L."/>
        </authorList>
    </citation>
    <scope>NUCLEOTIDE SEQUENCE [LARGE SCALE GENOMIC DNA]</scope>
    <source>
        <strain evidence="2 3">Ndbn-20m</strain>
    </source>
</reference>
<evidence type="ECO:0000256" key="1">
    <source>
        <dbReference type="ARBA" id="ARBA00022801"/>
    </source>
</evidence>
<accession>A0A2A4FVZ4</accession>
<keyword evidence="1" id="KW-0378">Hydrolase</keyword>
<dbReference type="EMBL" id="NWUF01000013">
    <property type="protein sequence ID" value="PCE41618.1"/>
    <property type="molecule type" value="Genomic_DNA"/>
</dbReference>
<dbReference type="RefSeq" id="WP_066964322.1">
    <property type="nucleotide sequence ID" value="NZ_CP023449.1"/>
</dbReference>
<name>A0A2A4FVZ4_9SPHN</name>
<dbReference type="PANTHER" id="PTHR31377">
    <property type="entry name" value="AGMATINE DEIMINASE-RELATED"/>
    <property type="match status" value="1"/>
</dbReference>
<comment type="caution">
    <text evidence="2">The sequence shown here is derived from an EMBL/GenBank/DDBJ whole genome shotgun (WGS) entry which is preliminary data.</text>
</comment>
<evidence type="ECO:0000313" key="2">
    <source>
        <dbReference type="EMBL" id="PCE41618.1"/>
    </source>
</evidence>
<evidence type="ECO:0000313" key="3">
    <source>
        <dbReference type="Proteomes" id="UP000218934"/>
    </source>
</evidence>
<proteinExistence type="predicted"/>
<dbReference type="GO" id="GO:0047632">
    <property type="term" value="F:agmatine deiminase activity"/>
    <property type="evidence" value="ECO:0007669"/>
    <property type="project" value="TreeGrafter"/>
</dbReference>